<dbReference type="Proteomes" id="UP001148838">
    <property type="component" value="Unassembled WGS sequence"/>
</dbReference>
<evidence type="ECO:0000256" key="1">
    <source>
        <dbReference type="SAM" id="MobiDB-lite"/>
    </source>
</evidence>
<proteinExistence type="predicted"/>
<dbReference type="PANTHER" id="PTHR21595">
    <property type="entry name" value="PATRONIN"/>
    <property type="match status" value="1"/>
</dbReference>
<comment type="caution">
    <text evidence="2">The sequence shown here is derived from an EMBL/GenBank/DDBJ whole genome shotgun (WGS) entry which is preliminary data.</text>
</comment>
<dbReference type="EMBL" id="JAJSOF020000011">
    <property type="protein sequence ID" value="KAJ4444143.1"/>
    <property type="molecule type" value="Genomic_DNA"/>
</dbReference>
<sequence>MEPARYYMSYRDKTVIAAVQNVDPLAGICHSDTVSVFLWFAGAPMGDDPTHGLAQGIKGLQITSGSRTYRIPSPTRPSLSRNSFQQQESDDAASIPPVNIHEMDSNSDSPAEKGFYISFDSDVAPKRPKPPLRVKRSSPKKERPVSQFESQPTIESEEPRPAAQSRLEPPPPREAETSEQQGSELESTTAPGVGLVIGNELINPDPSALDEMERKKERIMLLSLQRRQQQEELKQHKEQEAQRRREIEKLKQEERERKKEEERLRRAAILEQYKLKKAIEEAEREGKLLPDKTDLAAAKPVPKMRNKTSAGSRPRPKTIHVDSGGVGSGVDIQEGILSPSRSKKGSTSNLTDTVFSPHMRRDFYRGSQDSLAERIEERRGVGTSLFRGEMLRVFENKVLRKIFGAKRDEVTGEWRKLHNAELHALYSSPDIIRNIKSRHLRWAGHVARMGKSRNAYRELVGRPEGKRPLGRPRRRWEDNIKMDLREVGYDDRDWINLAQDRDQWRAYVRAAMNLQVP</sequence>
<organism evidence="2 3">
    <name type="scientific">Periplaneta americana</name>
    <name type="common">American cockroach</name>
    <name type="synonym">Blatta americana</name>
    <dbReference type="NCBI Taxonomy" id="6978"/>
    <lineage>
        <taxon>Eukaryota</taxon>
        <taxon>Metazoa</taxon>
        <taxon>Ecdysozoa</taxon>
        <taxon>Arthropoda</taxon>
        <taxon>Hexapoda</taxon>
        <taxon>Insecta</taxon>
        <taxon>Pterygota</taxon>
        <taxon>Neoptera</taxon>
        <taxon>Polyneoptera</taxon>
        <taxon>Dictyoptera</taxon>
        <taxon>Blattodea</taxon>
        <taxon>Blattoidea</taxon>
        <taxon>Blattidae</taxon>
        <taxon>Blattinae</taxon>
        <taxon>Periplaneta</taxon>
    </lineage>
</organism>
<dbReference type="InterPro" id="IPR032940">
    <property type="entry name" value="CAMSAP"/>
</dbReference>
<evidence type="ECO:0000313" key="3">
    <source>
        <dbReference type="Proteomes" id="UP001148838"/>
    </source>
</evidence>
<evidence type="ECO:0000313" key="2">
    <source>
        <dbReference type="EMBL" id="KAJ4444143.1"/>
    </source>
</evidence>
<keyword evidence="3" id="KW-1185">Reference proteome</keyword>
<feature type="compositionally biased region" description="Polar residues" evidence="1">
    <location>
        <begin position="178"/>
        <end position="190"/>
    </location>
</feature>
<dbReference type="PANTHER" id="PTHR21595:SF0">
    <property type="entry name" value="PATRONIN"/>
    <property type="match status" value="1"/>
</dbReference>
<feature type="compositionally biased region" description="Basic residues" evidence="1">
    <location>
        <begin position="126"/>
        <end position="138"/>
    </location>
</feature>
<accession>A0ABQ8TD27</accession>
<feature type="region of interest" description="Disordered" evidence="1">
    <location>
        <begin position="66"/>
        <end position="214"/>
    </location>
</feature>
<reference evidence="2 3" key="1">
    <citation type="journal article" date="2022" name="Allergy">
        <title>Genome assembly and annotation of Periplaneta americana reveal a comprehensive cockroach allergen profile.</title>
        <authorList>
            <person name="Wang L."/>
            <person name="Xiong Q."/>
            <person name="Saelim N."/>
            <person name="Wang L."/>
            <person name="Nong W."/>
            <person name="Wan A.T."/>
            <person name="Shi M."/>
            <person name="Liu X."/>
            <person name="Cao Q."/>
            <person name="Hui J.H.L."/>
            <person name="Sookrung N."/>
            <person name="Leung T.F."/>
            <person name="Tungtrongchitr A."/>
            <person name="Tsui S.K.W."/>
        </authorList>
    </citation>
    <scope>NUCLEOTIDE SEQUENCE [LARGE SCALE GENOMIC DNA]</scope>
    <source>
        <strain evidence="2">PWHHKU_190912</strain>
    </source>
</reference>
<feature type="compositionally biased region" description="Polar residues" evidence="1">
    <location>
        <begin position="76"/>
        <end position="87"/>
    </location>
</feature>
<gene>
    <name evidence="2" type="ORF">ANN_05932</name>
</gene>
<feature type="region of interest" description="Disordered" evidence="1">
    <location>
        <begin position="301"/>
        <end position="353"/>
    </location>
</feature>
<name>A0ABQ8TD27_PERAM</name>
<protein>
    <submittedName>
        <fullName evidence="2">Uncharacterized protein</fullName>
    </submittedName>
</protein>